<organism evidence="2 3">
    <name type="scientific">Nocardia mexicana</name>
    <dbReference type="NCBI Taxonomy" id="279262"/>
    <lineage>
        <taxon>Bacteria</taxon>
        <taxon>Bacillati</taxon>
        <taxon>Actinomycetota</taxon>
        <taxon>Actinomycetes</taxon>
        <taxon>Mycobacteriales</taxon>
        <taxon>Nocardiaceae</taxon>
        <taxon>Nocardia</taxon>
    </lineage>
</organism>
<accession>A0A370HDT1</accession>
<evidence type="ECO:0000313" key="2">
    <source>
        <dbReference type="EMBL" id="RDI53033.1"/>
    </source>
</evidence>
<gene>
    <name evidence="2" type="ORF">DFR68_103421</name>
</gene>
<protein>
    <submittedName>
        <fullName evidence="2">Uncharacterized protein</fullName>
    </submittedName>
</protein>
<sequence length="71" mass="7613">MLFDRGVLLEIAPRSWLVLAVVLLGFMVFVALLVLLLVNGSSFDDPASNPPITKGSCYPFCTATPAPPPPR</sequence>
<dbReference type="RefSeq" id="WP_084519072.1">
    <property type="nucleotide sequence ID" value="NZ_QQAZ01000003.1"/>
</dbReference>
<keyword evidence="1" id="KW-0812">Transmembrane</keyword>
<comment type="caution">
    <text evidence="2">The sequence shown here is derived from an EMBL/GenBank/DDBJ whole genome shotgun (WGS) entry which is preliminary data.</text>
</comment>
<feature type="transmembrane region" description="Helical" evidence="1">
    <location>
        <begin position="16"/>
        <end position="38"/>
    </location>
</feature>
<keyword evidence="3" id="KW-1185">Reference proteome</keyword>
<proteinExistence type="predicted"/>
<dbReference type="EMBL" id="QQAZ01000003">
    <property type="protein sequence ID" value="RDI53033.1"/>
    <property type="molecule type" value="Genomic_DNA"/>
</dbReference>
<keyword evidence="1" id="KW-0472">Membrane</keyword>
<name>A0A370HDT1_9NOCA</name>
<dbReference type="AlphaFoldDB" id="A0A370HDT1"/>
<dbReference type="Proteomes" id="UP000255355">
    <property type="component" value="Unassembled WGS sequence"/>
</dbReference>
<evidence type="ECO:0000313" key="3">
    <source>
        <dbReference type="Proteomes" id="UP000255355"/>
    </source>
</evidence>
<keyword evidence="1" id="KW-1133">Transmembrane helix</keyword>
<reference evidence="2 3" key="1">
    <citation type="submission" date="2018-07" db="EMBL/GenBank/DDBJ databases">
        <title>Genomic Encyclopedia of Type Strains, Phase IV (KMG-IV): sequencing the most valuable type-strain genomes for metagenomic binning, comparative biology and taxonomic classification.</title>
        <authorList>
            <person name="Goeker M."/>
        </authorList>
    </citation>
    <scope>NUCLEOTIDE SEQUENCE [LARGE SCALE GENOMIC DNA]</scope>
    <source>
        <strain evidence="2 3">DSM 44952</strain>
    </source>
</reference>
<evidence type="ECO:0000256" key="1">
    <source>
        <dbReference type="SAM" id="Phobius"/>
    </source>
</evidence>